<dbReference type="InterPro" id="IPR009057">
    <property type="entry name" value="Homeodomain-like_sf"/>
</dbReference>
<dbReference type="SMART" id="SM00382">
    <property type="entry name" value="AAA"/>
    <property type="match status" value="1"/>
</dbReference>
<feature type="domain" description="Response regulatory" evidence="7">
    <location>
        <begin position="3"/>
        <end position="117"/>
    </location>
</feature>
<evidence type="ECO:0000313" key="9">
    <source>
        <dbReference type="Proteomes" id="UP000199036"/>
    </source>
</evidence>
<dbReference type="RefSeq" id="WP_091526385.1">
    <property type="nucleotide sequence ID" value="NZ_FOVI01000041.1"/>
</dbReference>
<evidence type="ECO:0000313" key="8">
    <source>
        <dbReference type="EMBL" id="SFO35022.1"/>
    </source>
</evidence>
<evidence type="ECO:0000256" key="5">
    <source>
        <dbReference type="PROSITE-ProRule" id="PRU00169"/>
    </source>
</evidence>
<dbReference type="AlphaFoldDB" id="A0A1I5GGA6"/>
<protein>
    <submittedName>
        <fullName evidence="8">DNA-binding transcriptional response regulator, NtrC family, contains REC, AAA-type ATPase, and a Fis-type DNA-binding domains</fullName>
    </submittedName>
</protein>
<name>A0A1I5GGA6_9FLAO</name>
<dbReference type="InterPro" id="IPR025662">
    <property type="entry name" value="Sigma_54_int_dom_ATP-bd_1"/>
</dbReference>
<proteinExistence type="predicted"/>
<keyword evidence="5" id="KW-0597">Phosphoprotein</keyword>
<dbReference type="InterPro" id="IPR011006">
    <property type="entry name" value="CheY-like_superfamily"/>
</dbReference>
<keyword evidence="4" id="KW-0804">Transcription</keyword>
<evidence type="ECO:0000256" key="1">
    <source>
        <dbReference type="ARBA" id="ARBA00022741"/>
    </source>
</evidence>
<keyword evidence="1" id="KW-0547">Nucleotide-binding</keyword>
<dbReference type="GO" id="GO:0005524">
    <property type="term" value="F:ATP binding"/>
    <property type="evidence" value="ECO:0007669"/>
    <property type="project" value="UniProtKB-KW"/>
</dbReference>
<keyword evidence="2" id="KW-0067">ATP-binding</keyword>
<evidence type="ECO:0000259" key="6">
    <source>
        <dbReference type="PROSITE" id="PS50045"/>
    </source>
</evidence>
<dbReference type="STRING" id="913024.SAMN05421741_14111"/>
<dbReference type="SMART" id="SM00448">
    <property type="entry name" value="REC"/>
    <property type="match status" value="1"/>
</dbReference>
<sequence>MVKVLIIDDEEKLRNLLSKIIGFEGFEVFQASNIKSGLQRLRVDDIDVVICDVKLPDGSGVETAKLIKEKHKSVEVILLTAYGNIPDGVQAIKNGAFDYITKGDDNNKIIPLLYKASEKVALNKRVQQLEKQLAKKYSFDKIIGTSKPILQAIALAKKVAPTDATVLLTGETGTGKEVFAQAIHQESIRMNQNFVAINCSAFSKELLENELFGHKAGSFTGATKDQKGLFEEAHNGTIFLDEIGEMALDLQAKILRVLESGEFLRVGDATPIKVNVRIIAATNRNLENEIELGNFRSDLFYRLSVFGIELPSLRERLKDIKLLAQYYADLFAIKSNRKPLTLSEDYLSALENNPWKGNIRELKNVIERSVILADGDLLDLDTLPVDLQYGKLNSQQLSAFSMASAEKLHIQKILNHTGGNKAETARLLEIGIATLYRKMELYKIQ</sequence>
<organism evidence="8 9">
    <name type="scientific">Paenimyroides ummariense</name>
    <dbReference type="NCBI Taxonomy" id="913024"/>
    <lineage>
        <taxon>Bacteria</taxon>
        <taxon>Pseudomonadati</taxon>
        <taxon>Bacteroidota</taxon>
        <taxon>Flavobacteriia</taxon>
        <taxon>Flavobacteriales</taxon>
        <taxon>Flavobacteriaceae</taxon>
        <taxon>Paenimyroides</taxon>
    </lineage>
</organism>
<dbReference type="PANTHER" id="PTHR32071">
    <property type="entry name" value="TRANSCRIPTIONAL REGULATORY PROTEIN"/>
    <property type="match status" value="1"/>
</dbReference>
<dbReference type="PROSITE" id="PS50110">
    <property type="entry name" value="RESPONSE_REGULATORY"/>
    <property type="match status" value="1"/>
</dbReference>
<dbReference type="CDD" id="cd00156">
    <property type="entry name" value="REC"/>
    <property type="match status" value="1"/>
</dbReference>
<dbReference type="InterPro" id="IPR003593">
    <property type="entry name" value="AAA+_ATPase"/>
</dbReference>
<dbReference type="GO" id="GO:0043565">
    <property type="term" value="F:sequence-specific DNA binding"/>
    <property type="evidence" value="ECO:0007669"/>
    <property type="project" value="InterPro"/>
</dbReference>
<dbReference type="InterPro" id="IPR027417">
    <property type="entry name" value="P-loop_NTPase"/>
</dbReference>
<dbReference type="Gene3D" id="3.40.50.300">
    <property type="entry name" value="P-loop containing nucleotide triphosphate hydrolases"/>
    <property type="match status" value="1"/>
</dbReference>
<dbReference type="Gene3D" id="3.40.50.2300">
    <property type="match status" value="1"/>
</dbReference>
<dbReference type="InterPro" id="IPR058031">
    <property type="entry name" value="AAA_lid_NorR"/>
</dbReference>
<dbReference type="OrthoDB" id="5401077at2"/>
<reference evidence="9" key="1">
    <citation type="submission" date="2016-10" db="EMBL/GenBank/DDBJ databases">
        <authorList>
            <person name="Varghese N."/>
            <person name="Submissions S."/>
        </authorList>
    </citation>
    <scope>NUCLEOTIDE SEQUENCE [LARGE SCALE GENOMIC DNA]</scope>
    <source>
        <strain evidence="9">DS-12</strain>
    </source>
</reference>
<dbReference type="EMBL" id="FOVI01000041">
    <property type="protein sequence ID" value="SFO35022.1"/>
    <property type="molecule type" value="Genomic_DNA"/>
</dbReference>
<keyword evidence="8" id="KW-0238">DNA-binding</keyword>
<evidence type="ECO:0000256" key="3">
    <source>
        <dbReference type="ARBA" id="ARBA00023015"/>
    </source>
</evidence>
<evidence type="ECO:0000256" key="4">
    <source>
        <dbReference type="ARBA" id="ARBA00023163"/>
    </source>
</evidence>
<dbReference type="Pfam" id="PF25601">
    <property type="entry name" value="AAA_lid_14"/>
    <property type="match status" value="1"/>
</dbReference>
<dbReference type="SUPFAM" id="SSF52172">
    <property type="entry name" value="CheY-like"/>
    <property type="match status" value="1"/>
</dbReference>
<accession>A0A1I5GGA6</accession>
<dbReference type="SUPFAM" id="SSF52540">
    <property type="entry name" value="P-loop containing nucleoside triphosphate hydrolases"/>
    <property type="match status" value="1"/>
</dbReference>
<dbReference type="PROSITE" id="PS00676">
    <property type="entry name" value="SIGMA54_INTERACT_2"/>
    <property type="match status" value="1"/>
</dbReference>
<dbReference type="InterPro" id="IPR001789">
    <property type="entry name" value="Sig_transdc_resp-reg_receiver"/>
</dbReference>
<feature type="modified residue" description="4-aspartylphosphate" evidence="5">
    <location>
        <position position="52"/>
    </location>
</feature>
<dbReference type="PANTHER" id="PTHR32071:SF121">
    <property type="entry name" value="SIGMA L-DEPENDENT TRANSCRIPTIONAL REGULATOR YQIR-RELATED"/>
    <property type="match status" value="1"/>
</dbReference>
<dbReference type="GO" id="GO:0006355">
    <property type="term" value="P:regulation of DNA-templated transcription"/>
    <property type="evidence" value="ECO:0007669"/>
    <property type="project" value="InterPro"/>
</dbReference>
<dbReference type="Gene3D" id="1.10.10.60">
    <property type="entry name" value="Homeodomain-like"/>
    <property type="match status" value="1"/>
</dbReference>
<dbReference type="Proteomes" id="UP000199036">
    <property type="component" value="Unassembled WGS sequence"/>
</dbReference>
<evidence type="ECO:0000256" key="2">
    <source>
        <dbReference type="ARBA" id="ARBA00022840"/>
    </source>
</evidence>
<dbReference type="InterPro" id="IPR025943">
    <property type="entry name" value="Sigma_54_int_dom_ATP-bd_2"/>
</dbReference>
<dbReference type="FunFam" id="3.40.50.300:FF:000006">
    <property type="entry name" value="DNA-binding transcriptional regulator NtrC"/>
    <property type="match status" value="1"/>
</dbReference>
<dbReference type="InterPro" id="IPR002078">
    <property type="entry name" value="Sigma_54_int"/>
</dbReference>
<dbReference type="InterPro" id="IPR002197">
    <property type="entry name" value="HTH_Fis"/>
</dbReference>
<dbReference type="SUPFAM" id="SSF46689">
    <property type="entry name" value="Homeodomain-like"/>
    <property type="match status" value="1"/>
</dbReference>
<dbReference type="PROSITE" id="PS50045">
    <property type="entry name" value="SIGMA54_INTERACT_4"/>
    <property type="match status" value="1"/>
</dbReference>
<dbReference type="Pfam" id="PF02954">
    <property type="entry name" value="HTH_8"/>
    <property type="match status" value="1"/>
</dbReference>
<evidence type="ECO:0000259" key="7">
    <source>
        <dbReference type="PROSITE" id="PS50110"/>
    </source>
</evidence>
<dbReference type="Gene3D" id="1.10.8.60">
    <property type="match status" value="1"/>
</dbReference>
<gene>
    <name evidence="8" type="ORF">SAMN05421741_14111</name>
</gene>
<keyword evidence="9" id="KW-1185">Reference proteome</keyword>
<keyword evidence="3" id="KW-0805">Transcription regulation</keyword>
<dbReference type="Pfam" id="PF00072">
    <property type="entry name" value="Response_reg"/>
    <property type="match status" value="1"/>
</dbReference>
<dbReference type="Pfam" id="PF00158">
    <property type="entry name" value="Sigma54_activat"/>
    <property type="match status" value="1"/>
</dbReference>
<feature type="domain" description="Sigma-54 factor interaction" evidence="6">
    <location>
        <begin position="142"/>
        <end position="371"/>
    </location>
</feature>
<dbReference type="PROSITE" id="PS00675">
    <property type="entry name" value="SIGMA54_INTERACT_1"/>
    <property type="match status" value="1"/>
</dbReference>
<dbReference type="GO" id="GO:0000160">
    <property type="term" value="P:phosphorelay signal transduction system"/>
    <property type="evidence" value="ECO:0007669"/>
    <property type="project" value="InterPro"/>
</dbReference>
<dbReference type="CDD" id="cd00009">
    <property type="entry name" value="AAA"/>
    <property type="match status" value="1"/>
</dbReference>